<accession>A0A853B6V5</accession>
<evidence type="ECO:0000313" key="1">
    <source>
        <dbReference type="EMBL" id="NYI90809.1"/>
    </source>
</evidence>
<protein>
    <recommendedName>
        <fullName evidence="3">MmcQ/YjbR family DNA-binding protein</fullName>
    </recommendedName>
</protein>
<dbReference type="AlphaFoldDB" id="A0A853B6V5"/>
<sequence>MTPSRKARVQDVHDLALAMPHVERVPGSRGRPVYQVGGRSFVFFRNPRPDAADPETGERYPDVIVFWVGSDADKQALVTDERSPFFTTAHFDGHPSVLLREAHIGELDRDELAEVVQDAWLARASHRRAAAWLAAHGLPSTEDR</sequence>
<name>A0A853B6V5_9PSEU</name>
<comment type="caution">
    <text evidence="1">The sequence shown here is derived from an EMBL/GenBank/DDBJ whole genome shotgun (WGS) entry which is preliminary data.</text>
</comment>
<proteinExistence type="predicted"/>
<dbReference type="EMBL" id="JACCFK010000001">
    <property type="protein sequence ID" value="NYI90809.1"/>
    <property type="molecule type" value="Genomic_DNA"/>
</dbReference>
<dbReference type="Pfam" id="PF04237">
    <property type="entry name" value="YjbR"/>
    <property type="match status" value="1"/>
</dbReference>
<keyword evidence="2" id="KW-1185">Reference proteome</keyword>
<dbReference type="RefSeq" id="WP_179774778.1">
    <property type="nucleotide sequence ID" value="NZ_JACCFK010000001.1"/>
</dbReference>
<dbReference type="Proteomes" id="UP000549616">
    <property type="component" value="Unassembled WGS sequence"/>
</dbReference>
<evidence type="ECO:0000313" key="2">
    <source>
        <dbReference type="Proteomes" id="UP000549616"/>
    </source>
</evidence>
<dbReference type="InterPro" id="IPR058532">
    <property type="entry name" value="YjbR/MT2646/Rv2570-like"/>
</dbReference>
<evidence type="ECO:0008006" key="3">
    <source>
        <dbReference type="Google" id="ProtNLM"/>
    </source>
</evidence>
<reference evidence="1 2" key="1">
    <citation type="submission" date="2020-07" db="EMBL/GenBank/DDBJ databases">
        <title>Sequencing the genomes of 1000 actinobacteria strains.</title>
        <authorList>
            <person name="Klenk H.-P."/>
        </authorList>
    </citation>
    <scope>NUCLEOTIDE SEQUENCE [LARGE SCALE GENOMIC DNA]</scope>
    <source>
        <strain evidence="1 2">DSM 104006</strain>
    </source>
</reference>
<organism evidence="1 2">
    <name type="scientific">Amycolatopsis endophytica</name>
    <dbReference type="NCBI Taxonomy" id="860233"/>
    <lineage>
        <taxon>Bacteria</taxon>
        <taxon>Bacillati</taxon>
        <taxon>Actinomycetota</taxon>
        <taxon>Actinomycetes</taxon>
        <taxon>Pseudonocardiales</taxon>
        <taxon>Pseudonocardiaceae</taxon>
        <taxon>Amycolatopsis</taxon>
    </lineage>
</organism>
<gene>
    <name evidence="1" type="ORF">HNR02_004132</name>
</gene>